<dbReference type="GO" id="GO:0045944">
    <property type="term" value="P:positive regulation of transcription by RNA polymerase II"/>
    <property type="evidence" value="ECO:0007669"/>
    <property type="project" value="UniProtKB-ARBA"/>
</dbReference>
<protein>
    <recommendedName>
        <fullName evidence="3 9">Mediator of RNA polymerase II transcription subunit 1</fullName>
    </recommendedName>
    <alternativeName>
        <fullName evidence="8 9">Mediator complex subunit 1</fullName>
    </alternativeName>
</protein>
<evidence type="ECO:0000256" key="2">
    <source>
        <dbReference type="ARBA" id="ARBA00006210"/>
    </source>
</evidence>
<evidence type="ECO:0000256" key="10">
    <source>
        <dbReference type="SAM" id="MobiDB-lite"/>
    </source>
</evidence>
<dbReference type="Pfam" id="PF10744">
    <property type="entry name" value="Med1"/>
    <property type="match status" value="1"/>
</dbReference>
<evidence type="ECO:0000313" key="12">
    <source>
        <dbReference type="EMBL" id="KAA8580591.1"/>
    </source>
</evidence>
<keyword evidence="7 9" id="KW-0539">Nucleus</keyword>
<feature type="domain" description="Mediator complex subunit Med1" evidence="11">
    <location>
        <begin position="1"/>
        <end position="33"/>
    </location>
</feature>
<evidence type="ECO:0000256" key="3">
    <source>
        <dbReference type="ARBA" id="ARBA00020612"/>
    </source>
</evidence>
<evidence type="ECO:0000256" key="8">
    <source>
        <dbReference type="ARBA" id="ARBA00031254"/>
    </source>
</evidence>
<evidence type="ECO:0000256" key="1">
    <source>
        <dbReference type="ARBA" id="ARBA00004123"/>
    </source>
</evidence>
<sequence length="241" mass="25670">MDSIPFTHPGRVPALLDLLRHQCAFNTLLRSCITSQCAGTGSACDLHFEVLPESETSFSVTFHRPDADSLGCILLRFMSIPITLRTLYSKLEKITSAPLSPSRPATTEAENDRSAPSSTAVTDTNGAITTLSQSAAVPEDSFSVSGSSCCAISVDKSELSELLPEIKTSPAVNPYPYDPVGKGSSSISSDISSSTDHTPTKAPKNVATTEDGLVVGLTQIFISRRLKATVLDSKAFLWDEN</sequence>
<evidence type="ECO:0000256" key="4">
    <source>
        <dbReference type="ARBA" id="ARBA00023015"/>
    </source>
</evidence>
<dbReference type="InterPro" id="IPR019680">
    <property type="entry name" value="Mediator_Med1"/>
</dbReference>
<feature type="region of interest" description="Disordered" evidence="10">
    <location>
        <begin position="97"/>
        <end position="125"/>
    </location>
</feature>
<feature type="compositionally biased region" description="Low complexity" evidence="10">
    <location>
        <begin position="184"/>
        <end position="194"/>
    </location>
</feature>
<keyword evidence="6 9" id="KW-0804">Transcription</keyword>
<comment type="subcellular location">
    <subcellularLocation>
        <location evidence="1 9">Nucleus</location>
    </subcellularLocation>
</comment>
<dbReference type="PANTHER" id="PTHR12881">
    <property type="entry name" value="MEDIATOR OF RNA POLYMERASE II TRANSCRIPTION SUBUNIT 1"/>
    <property type="match status" value="1"/>
</dbReference>
<keyword evidence="5 9" id="KW-0010">Activator</keyword>
<comment type="function">
    <text evidence="9">Component of the Mediator complex, a coactivator involved in the regulated transcription of nearly all RNA polymerase II-dependent genes. Mediator functions as a bridge to convey information from gene-specific regulatory proteins to the basal RNA polymerase II transcription machinery. Mediator is recruited to promoters by direct interactions with regulatory proteins and serves as a scaffold for the assembly of a functional preinitiation complex with RNA polymerase II and the general transcription factors.</text>
</comment>
<dbReference type="GO" id="GO:0016592">
    <property type="term" value="C:mediator complex"/>
    <property type="evidence" value="ECO:0007669"/>
    <property type="project" value="InterPro"/>
</dbReference>
<reference evidence="12 13" key="1">
    <citation type="submission" date="2019-08" db="EMBL/GenBank/DDBJ databases">
        <title>A chromosome-level genome assembly, high-density linkage maps, and genome scans reveal the genomic architecture of hybrid incompatibilities underlying speciation via character displacement in darters (Percidae: Etheostominae).</title>
        <authorList>
            <person name="Moran R.L."/>
            <person name="Catchen J.M."/>
            <person name="Fuller R.C."/>
        </authorList>
    </citation>
    <scope>NUCLEOTIDE SEQUENCE [LARGE SCALE GENOMIC DNA]</scope>
    <source>
        <strain evidence="12">EspeVRDwgs_2016</strain>
        <tissue evidence="12">Muscle</tissue>
    </source>
</reference>
<keyword evidence="13" id="KW-1185">Reference proteome</keyword>
<evidence type="ECO:0000256" key="9">
    <source>
        <dbReference type="RuleBase" id="RU364059"/>
    </source>
</evidence>
<evidence type="ECO:0000313" key="13">
    <source>
        <dbReference type="Proteomes" id="UP000327493"/>
    </source>
</evidence>
<feature type="region of interest" description="Disordered" evidence="10">
    <location>
        <begin position="168"/>
        <end position="205"/>
    </location>
</feature>
<dbReference type="EMBL" id="VOFY01000022">
    <property type="protein sequence ID" value="KAA8580591.1"/>
    <property type="molecule type" value="Genomic_DNA"/>
</dbReference>
<feature type="compositionally biased region" description="Polar residues" evidence="10">
    <location>
        <begin position="114"/>
        <end position="125"/>
    </location>
</feature>
<proteinExistence type="inferred from homology"/>
<dbReference type="PANTHER" id="PTHR12881:SF4">
    <property type="entry name" value="MEDIATOR OF RNA POLYMERASE II TRANSCRIPTION SUBUNIT 1"/>
    <property type="match status" value="1"/>
</dbReference>
<evidence type="ECO:0000256" key="7">
    <source>
        <dbReference type="ARBA" id="ARBA00023242"/>
    </source>
</evidence>
<dbReference type="Proteomes" id="UP000327493">
    <property type="component" value="Chromosome 22"/>
</dbReference>
<organism evidence="12 13">
    <name type="scientific">Etheostoma spectabile</name>
    <name type="common">orangethroat darter</name>
    <dbReference type="NCBI Taxonomy" id="54343"/>
    <lineage>
        <taxon>Eukaryota</taxon>
        <taxon>Metazoa</taxon>
        <taxon>Chordata</taxon>
        <taxon>Craniata</taxon>
        <taxon>Vertebrata</taxon>
        <taxon>Euteleostomi</taxon>
        <taxon>Actinopterygii</taxon>
        <taxon>Neopterygii</taxon>
        <taxon>Teleostei</taxon>
        <taxon>Neoteleostei</taxon>
        <taxon>Acanthomorphata</taxon>
        <taxon>Eupercaria</taxon>
        <taxon>Perciformes</taxon>
        <taxon>Percoidei</taxon>
        <taxon>Percidae</taxon>
        <taxon>Etheostomatinae</taxon>
        <taxon>Etheostoma</taxon>
    </lineage>
</organism>
<dbReference type="AlphaFoldDB" id="A0A5J5CKF8"/>
<dbReference type="GO" id="GO:0097067">
    <property type="term" value="P:cellular response to thyroid hormone stimulus"/>
    <property type="evidence" value="ECO:0007669"/>
    <property type="project" value="TreeGrafter"/>
</dbReference>
<dbReference type="GO" id="GO:0003712">
    <property type="term" value="F:transcription coregulator activity"/>
    <property type="evidence" value="ECO:0007669"/>
    <property type="project" value="InterPro"/>
</dbReference>
<dbReference type="GO" id="GO:0042809">
    <property type="term" value="F:nuclear vitamin D receptor binding"/>
    <property type="evidence" value="ECO:0007669"/>
    <property type="project" value="TreeGrafter"/>
</dbReference>
<accession>A0A5J5CKF8</accession>
<gene>
    <name evidence="12" type="ORF">FQN60_013549</name>
</gene>
<evidence type="ECO:0000256" key="6">
    <source>
        <dbReference type="ARBA" id="ARBA00023163"/>
    </source>
</evidence>
<comment type="caution">
    <text evidence="12">The sequence shown here is derived from an EMBL/GenBank/DDBJ whole genome shotgun (WGS) entry which is preliminary data.</text>
</comment>
<name>A0A5J5CKF8_9PERO</name>
<evidence type="ECO:0000259" key="11">
    <source>
        <dbReference type="Pfam" id="PF10744"/>
    </source>
</evidence>
<dbReference type="GO" id="GO:0046966">
    <property type="term" value="F:nuclear thyroid hormone receptor binding"/>
    <property type="evidence" value="ECO:0007669"/>
    <property type="project" value="TreeGrafter"/>
</dbReference>
<comment type="similarity">
    <text evidence="2 9">Belongs to the Mediator complex subunit 1 family.</text>
</comment>
<keyword evidence="4 9" id="KW-0805">Transcription regulation</keyword>
<dbReference type="GO" id="GO:0042974">
    <property type="term" value="F:nuclear retinoic acid receptor binding"/>
    <property type="evidence" value="ECO:0007669"/>
    <property type="project" value="TreeGrafter"/>
</dbReference>
<dbReference type="InterPro" id="IPR051999">
    <property type="entry name" value="Mediator_complex_subunit_1"/>
</dbReference>
<evidence type="ECO:0000256" key="5">
    <source>
        <dbReference type="ARBA" id="ARBA00023159"/>
    </source>
</evidence>